<evidence type="ECO:0000256" key="1">
    <source>
        <dbReference type="ARBA" id="ARBA00022737"/>
    </source>
</evidence>
<evidence type="ECO:0000313" key="8">
    <source>
        <dbReference type="EMBL" id="QLQ81877.1"/>
    </source>
</evidence>
<dbReference type="InterPro" id="IPR019734">
    <property type="entry name" value="TPR_rpt"/>
</dbReference>
<sequence length="384" mass="44048">MVETYKKPQRYVPGPNDPALPPQLSEFQNKTTDEVLEELNRMPFFMTKLDNTDGEGGENTELEALKALAYEGEPHEIAENFKNQGNELYKCKRFKDARELYTKGIEVDCNDAKINESLFANRAACELEVKNYRKCLTDCKNALQLNPKNLKCYYRLGKAFLAINKLEEAKESVEFGLQIDSDNKSLKNLLDVIAEKQEEAEQRKAKDLQAQRAREGMQVILDNAMKLRKIINVKTRAPSDIIRDCKIALEDPFDYESQLIYPALILYPTTDEFDFVAEVGELTSVQELVSMIMDRPEEWFKAPGHENFSAKKLVGYMETNSGGLVKIGKKITFHDALKMDKPKIPLFDNALKIYFVPKTESEEWVQKWDKSKAIERRIASSDES</sequence>
<keyword evidence="1" id="KW-0677">Repeat</keyword>
<dbReference type="PANTHER" id="PTHR46035">
    <property type="entry name" value="TETRATRICOPEPTIDE REPEAT PROTEIN 4"/>
    <property type="match status" value="1"/>
</dbReference>
<dbReference type="GO" id="GO:0051879">
    <property type="term" value="F:Hsp90 protein binding"/>
    <property type="evidence" value="ECO:0007669"/>
    <property type="project" value="InterPro"/>
</dbReference>
<dbReference type="GO" id="GO:0030544">
    <property type="term" value="F:Hsp70 protein binding"/>
    <property type="evidence" value="ECO:0007669"/>
    <property type="project" value="TreeGrafter"/>
</dbReference>
<evidence type="ECO:0000313" key="9">
    <source>
        <dbReference type="Proteomes" id="UP000510647"/>
    </source>
</evidence>
<protein>
    <recommendedName>
        <fullName evidence="7">Cns1/TTC4 wheel domain-containing protein</fullName>
    </recommendedName>
</protein>
<reference evidence="8 9" key="1">
    <citation type="submission" date="2020-06" db="EMBL/GenBank/DDBJ databases">
        <title>The yeast mating-type switching endonuclease HO is a domesticated member of an unorthodox homing genetic element family.</title>
        <authorList>
            <person name="Coughlan A.Y."/>
            <person name="Lombardi L."/>
            <person name="Braun-Galleani S."/>
            <person name="Martos A.R."/>
            <person name="Galeote V."/>
            <person name="Bigey F."/>
            <person name="Dequin S."/>
            <person name="Byrne K.P."/>
            <person name="Wolfe K.H."/>
        </authorList>
    </citation>
    <scope>NUCLEOTIDE SEQUENCE [LARGE SCALE GENOMIC DNA]</scope>
    <source>
        <strain evidence="8 9">CBS2947</strain>
    </source>
</reference>
<dbReference type="PANTHER" id="PTHR46035:SF1">
    <property type="entry name" value="TETRATRICOPEPTIDE REPEAT PROTEIN 4"/>
    <property type="match status" value="1"/>
</dbReference>
<feature type="domain" description="Cns1/TTC4 wheel" evidence="7">
    <location>
        <begin position="251"/>
        <end position="368"/>
    </location>
</feature>
<keyword evidence="5" id="KW-0175">Coiled coil</keyword>
<name>A0A7H9HYF2_9SACH</name>
<dbReference type="Proteomes" id="UP000510647">
    <property type="component" value="Chromosome 7"/>
</dbReference>
<dbReference type="EMBL" id="CP059273">
    <property type="protein sequence ID" value="QLQ81877.1"/>
    <property type="molecule type" value="Genomic_DNA"/>
</dbReference>
<evidence type="ECO:0000259" key="7">
    <source>
        <dbReference type="Pfam" id="PF18972"/>
    </source>
</evidence>
<dbReference type="Pfam" id="PF18972">
    <property type="entry name" value="Wheel"/>
    <property type="match status" value="1"/>
</dbReference>
<dbReference type="PROSITE" id="PS50005">
    <property type="entry name" value="TPR"/>
    <property type="match status" value="1"/>
</dbReference>
<dbReference type="GO" id="GO:0005634">
    <property type="term" value="C:nucleus"/>
    <property type="evidence" value="ECO:0007669"/>
    <property type="project" value="TreeGrafter"/>
</dbReference>
<feature type="repeat" description="TPR" evidence="4">
    <location>
        <begin position="150"/>
        <end position="183"/>
    </location>
</feature>
<organism evidence="8 9">
    <name type="scientific">Torulaspora globosa</name>
    <dbReference type="NCBI Taxonomy" id="48254"/>
    <lineage>
        <taxon>Eukaryota</taxon>
        <taxon>Fungi</taxon>
        <taxon>Dikarya</taxon>
        <taxon>Ascomycota</taxon>
        <taxon>Saccharomycotina</taxon>
        <taxon>Saccharomycetes</taxon>
        <taxon>Saccharomycetales</taxon>
        <taxon>Saccharomycetaceae</taxon>
        <taxon>Torulaspora</taxon>
    </lineage>
</organism>
<gene>
    <name evidence="8" type="ORF">HG537_0G01310</name>
</gene>
<proteinExistence type="inferred from homology"/>
<evidence type="ECO:0000256" key="3">
    <source>
        <dbReference type="ARBA" id="ARBA00023602"/>
    </source>
</evidence>
<dbReference type="OrthoDB" id="420195at2759"/>
<dbReference type="GO" id="GO:0005829">
    <property type="term" value="C:cytosol"/>
    <property type="evidence" value="ECO:0007669"/>
    <property type="project" value="TreeGrafter"/>
</dbReference>
<keyword evidence="2 4" id="KW-0802">TPR repeat</keyword>
<evidence type="ECO:0000256" key="6">
    <source>
        <dbReference type="SAM" id="MobiDB-lite"/>
    </source>
</evidence>
<feature type="region of interest" description="Disordered" evidence="6">
    <location>
        <begin position="1"/>
        <end position="23"/>
    </location>
</feature>
<dbReference type="GO" id="GO:0006457">
    <property type="term" value="P:protein folding"/>
    <property type="evidence" value="ECO:0007669"/>
    <property type="project" value="TreeGrafter"/>
</dbReference>
<dbReference type="InterPro" id="IPR044059">
    <property type="entry name" value="Csn1/TTC4_wheel"/>
</dbReference>
<dbReference type="AlphaFoldDB" id="A0A7H9HYF2"/>
<keyword evidence="9" id="KW-1185">Reference proteome</keyword>
<dbReference type="CDD" id="cd21381">
    <property type="entry name" value="CTWD_TTC4"/>
    <property type="match status" value="1"/>
</dbReference>
<feature type="coiled-coil region" evidence="5">
    <location>
        <begin position="179"/>
        <end position="206"/>
    </location>
</feature>
<evidence type="ECO:0000256" key="2">
    <source>
        <dbReference type="ARBA" id="ARBA00022803"/>
    </source>
</evidence>
<accession>A0A7H9HYF2</accession>
<comment type="similarity">
    <text evidence="3">Belongs to the TTC4 family.</text>
</comment>
<dbReference type="SUPFAM" id="SSF48452">
    <property type="entry name" value="TPR-like"/>
    <property type="match status" value="1"/>
</dbReference>
<evidence type="ECO:0000256" key="4">
    <source>
        <dbReference type="PROSITE-ProRule" id="PRU00339"/>
    </source>
</evidence>
<evidence type="ECO:0000256" key="5">
    <source>
        <dbReference type="SAM" id="Coils"/>
    </source>
</evidence>
<dbReference type="InterPro" id="IPR011990">
    <property type="entry name" value="TPR-like_helical_dom_sf"/>
</dbReference>
<dbReference type="Gene3D" id="1.25.40.10">
    <property type="entry name" value="Tetratricopeptide repeat domain"/>
    <property type="match status" value="1"/>
</dbReference>
<dbReference type="SMART" id="SM00028">
    <property type="entry name" value="TPR"/>
    <property type="match status" value="3"/>
</dbReference>